<dbReference type="RefSeq" id="WP_151571764.1">
    <property type="nucleotide sequence ID" value="NZ_WBOT01000001.1"/>
</dbReference>
<dbReference type="Proteomes" id="UP000441354">
    <property type="component" value="Unassembled WGS sequence"/>
</dbReference>
<reference evidence="1 2" key="1">
    <citation type="journal article" date="2014" name="Arch. Microbiol.">
        <title>Bacillus mesophilum sp. nov., strain IITR-54T, a novel 4-chlorobiphenyl dechlorinating bacterium.</title>
        <authorList>
            <person name="Manickam N."/>
            <person name="Singh N.K."/>
            <person name="Bajaj A."/>
            <person name="Kumar R.M."/>
            <person name="Kaur G."/>
            <person name="Kaur N."/>
            <person name="Bala M."/>
            <person name="Kumar A."/>
            <person name="Mayilraj S."/>
        </authorList>
    </citation>
    <scope>NUCLEOTIDE SEQUENCE [LARGE SCALE GENOMIC DNA]</scope>
    <source>
        <strain evidence="1 2">IITR-54</strain>
    </source>
</reference>
<protein>
    <submittedName>
        <fullName evidence="1">Major capsid protein E</fullName>
    </submittedName>
</protein>
<evidence type="ECO:0000313" key="2">
    <source>
        <dbReference type="Proteomes" id="UP000441354"/>
    </source>
</evidence>
<accession>A0A7V7UWT0</accession>
<keyword evidence="2" id="KW-1185">Reference proteome</keyword>
<evidence type="ECO:0000313" key="1">
    <source>
        <dbReference type="EMBL" id="KAB2335080.1"/>
    </source>
</evidence>
<proteinExistence type="predicted"/>
<name>A0A7V7UWT0_9BACI</name>
<dbReference type="EMBL" id="WBOT01000001">
    <property type="protein sequence ID" value="KAB2335080.1"/>
    <property type="molecule type" value="Genomic_DNA"/>
</dbReference>
<comment type="caution">
    <text evidence="1">The sequence shown here is derived from an EMBL/GenBank/DDBJ whole genome shotgun (WGS) entry which is preliminary data.</text>
</comment>
<sequence length="356" mass="39619">MPQELLNLEQALTGQELLTYSRNLATPQNYLADLFFPPQETSELTVDVIREGSRLPVMAQIADLGTQVEYGSREGMTGDRIQIPKIQRGRAMDEKLVRLLLQNGLRSNEFAEIRRTQLNDAAYAVDAIRARKEWVAMQAIGTGRVTYSEGGVQFTTDFGYTNDQKPVLSGTDLWSDTQNSTPLDDIQKWVGEAQDKGIVLSRAMASRQIVSLLKQNLSLRKAYHGDPSGTAIPPMLNTGQLNSLMETQGLPAIVEYDTQARVENRALTNGRPSFSSVRMMPQDRFVLLPDGPLGNYLWAQTTEEMMNEIEAVETDSNGIFVFRKVNEHPIRVETIGVNLAFPAFGYNDSVVTATVI</sequence>
<dbReference type="Pfam" id="PF03864">
    <property type="entry name" value="Phage_cap_E"/>
    <property type="match status" value="1"/>
</dbReference>
<gene>
    <name evidence="1" type="ORF">F7732_00455</name>
</gene>
<dbReference type="OrthoDB" id="47969at2"/>
<dbReference type="AlphaFoldDB" id="A0A7V7UWT0"/>
<organism evidence="1 2">
    <name type="scientific">Bacillus mesophilum</name>
    <dbReference type="NCBI Taxonomy" id="1071718"/>
    <lineage>
        <taxon>Bacteria</taxon>
        <taxon>Bacillati</taxon>
        <taxon>Bacillota</taxon>
        <taxon>Bacilli</taxon>
        <taxon>Bacillales</taxon>
        <taxon>Bacillaceae</taxon>
        <taxon>Bacillus</taxon>
    </lineage>
</organism>
<dbReference type="Gene3D" id="3.15.30.10">
    <property type="entry name" value="putative capsid protein of prophage domain like"/>
    <property type="match status" value="1"/>
</dbReference>
<dbReference type="InterPro" id="IPR005564">
    <property type="entry name" value="Major_capsid_GpE"/>
</dbReference>